<keyword evidence="1" id="KW-0812">Transmembrane</keyword>
<keyword evidence="1" id="KW-1133">Transmembrane helix</keyword>
<gene>
    <name evidence="2" type="ORF">SAMN05421827_109144</name>
</gene>
<dbReference type="PROSITE" id="PS51257">
    <property type="entry name" value="PROKAR_LIPOPROTEIN"/>
    <property type="match status" value="1"/>
</dbReference>
<dbReference type="STRING" id="405671.SAMN05421827_109144"/>
<organism evidence="2 3">
    <name type="scientific">Pedobacter terrae</name>
    <dbReference type="NCBI Taxonomy" id="405671"/>
    <lineage>
        <taxon>Bacteria</taxon>
        <taxon>Pseudomonadati</taxon>
        <taxon>Bacteroidota</taxon>
        <taxon>Sphingobacteriia</taxon>
        <taxon>Sphingobacteriales</taxon>
        <taxon>Sphingobacteriaceae</taxon>
        <taxon>Pedobacter</taxon>
    </lineage>
</organism>
<accession>A0A1G7W8Q4</accession>
<sequence length="167" mass="18599">MRLVLILISFLLVAACSKRTVDLQAVKTSTRLDTKIDSSSLVQLSKTNNSYVFSFEDSENEYWVNITPDTGTVTFNQLTGFVGKAKSVTIHGKQKKSLKSALTTQNKIDSNAKINVSKGISVKNDMVIKNKQSESKRYNFMGVLTVISIFVVAIAAIYLFLRYKSRS</sequence>
<proteinExistence type="predicted"/>
<dbReference type="RefSeq" id="WP_090500585.1">
    <property type="nucleotide sequence ID" value="NZ_FNCH01000009.1"/>
</dbReference>
<reference evidence="3" key="1">
    <citation type="submission" date="2016-10" db="EMBL/GenBank/DDBJ databases">
        <authorList>
            <person name="Varghese N."/>
            <person name="Submissions S."/>
        </authorList>
    </citation>
    <scope>NUCLEOTIDE SEQUENCE [LARGE SCALE GENOMIC DNA]</scope>
    <source>
        <strain evidence="3">DSM 17933</strain>
    </source>
</reference>
<protein>
    <submittedName>
        <fullName evidence="2">Uncharacterized protein</fullName>
    </submittedName>
</protein>
<evidence type="ECO:0000256" key="1">
    <source>
        <dbReference type="SAM" id="Phobius"/>
    </source>
</evidence>
<dbReference type="AlphaFoldDB" id="A0A1G7W8Q4"/>
<evidence type="ECO:0000313" key="3">
    <source>
        <dbReference type="Proteomes" id="UP000199643"/>
    </source>
</evidence>
<feature type="transmembrane region" description="Helical" evidence="1">
    <location>
        <begin position="138"/>
        <end position="161"/>
    </location>
</feature>
<keyword evidence="1" id="KW-0472">Membrane</keyword>
<dbReference type="Proteomes" id="UP000199643">
    <property type="component" value="Unassembled WGS sequence"/>
</dbReference>
<name>A0A1G7W8Q4_9SPHI</name>
<evidence type="ECO:0000313" key="2">
    <source>
        <dbReference type="EMBL" id="SDG68199.1"/>
    </source>
</evidence>
<keyword evidence="3" id="KW-1185">Reference proteome</keyword>
<dbReference type="EMBL" id="FNCH01000009">
    <property type="protein sequence ID" value="SDG68199.1"/>
    <property type="molecule type" value="Genomic_DNA"/>
</dbReference>